<dbReference type="EMBL" id="HBIZ01023748">
    <property type="protein sequence ID" value="CAE0762406.1"/>
    <property type="molecule type" value="Transcribed_RNA"/>
</dbReference>
<dbReference type="EMBL" id="HBIZ01023749">
    <property type="protein sequence ID" value="CAE0762407.1"/>
    <property type="molecule type" value="Transcribed_RNA"/>
</dbReference>
<dbReference type="AlphaFoldDB" id="A0A6S9VDC3"/>
<organism evidence="1">
    <name type="scientific">Chrysotila carterae</name>
    <name type="common">Marine alga</name>
    <name type="synonym">Syracosphaera carterae</name>
    <dbReference type="NCBI Taxonomy" id="13221"/>
    <lineage>
        <taxon>Eukaryota</taxon>
        <taxon>Haptista</taxon>
        <taxon>Haptophyta</taxon>
        <taxon>Prymnesiophyceae</taxon>
        <taxon>Isochrysidales</taxon>
        <taxon>Isochrysidaceae</taxon>
        <taxon>Chrysotila</taxon>
    </lineage>
</organism>
<name>A0A6S9VDC3_CHRCT</name>
<sequence length="100" mass="11156">MPSKLSDIPPLCTLKRCNCVAGKVLSAVPSSSGLPPTVLSVRGSFSWRLMSASFHVKERDGNIFRKQASRQRSQLRCALSSYERSSHTSTRTSVMLLRWE</sequence>
<proteinExistence type="predicted"/>
<accession>A0A6S9VDC3</accession>
<gene>
    <name evidence="1" type="ORF">PCAR00345_LOCUS15018</name>
    <name evidence="2" type="ORF">PCAR00345_LOCUS15019</name>
</gene>
<evidence type="ECO:0000313" key="2">
    <source>
        <dbReference type="EMBL" id="CAE0762407.1"/>
    </source>
</evidence>
<evidence type="ECO:0000313" key="1">
    <source>
        <dbReference type="EMBL" id="CAE0762406.1"/>
    </source>
</evidence>
<reference evidence="1" key="1">
    <citation type="submission" date="2021-01" db="EMBL/GenBank/DDBJ databases">
        <authorList>
            <person name="Corre E."/>
            <person name="Pelletier E."/>
            <person name="Niang G."/>
            <person name="Scheremetjew M."/>
            <person name="Finn R."/>
            <person name="Kale V."/>
            <person name="Holt S."/>
            <person name="Cochrane G."/>
            <person name="Meng A."/>
            <person name="Brown T."/>
            <person name="Cohen L."/>
        </authorList>
    </citation>
    <scope>NUCLEOTIDE SEQUENCE</scope>
    <source>
        <strain evidence="1">CCMP645</strain>
    </source>
</reference>
<protein>
    <submittedName>
        <fullName evidence="1">Uncharacterized protein</fullName>
    </submittedName>
</protein>